<dbReference type="Proteomes" id="UP000198122">
    <property type="component" value="Unassembled WGS sequence"/>
</dbReference>
<feature type="DNA-binding region" description="H-T-H motif" evidence="2">
    <location>
        <begin position="22"/>
        <end position="41"/>
    </location>
</feature>
<feature type="domain" description="HTH tetR-type" evidence="3">
    <location>
        <begin position="1"/>
        <end position="59"/>
    </location>
</feature>
<dbReference type="GO" id="GO:0003700">
    <property type="term" value="F:DNA-binding transcription factor activity"/>
    <property type="evidence" value="ECO:0007669"/>
    <property type="project" value="TreeGrafter"/>
</dbReference>
<dbReference type="PANTHER" id="PTHR30055">
    <property type="entry name" value="HTH-TYPE TRANSCRIPTIONAL REGULATOR RUTR"/>
    <property type="match status" value="1"/>
</dbReference>
<dbReference type="PANTHER" id="PTHR30055:SF148">
    <property type="entry name" value="TETR-FAMILY TRANSCRIPTIONAL REGULATOR"/>
    <property type="match status" value="1"/>
</dbReference>
<dbReference type="RefSeq" id="WP_088818210.1">
    <property type="nucleotide sequence ID" value="NZ_FYEZ01000001.1"/>
</dbReference>
<dbReference type="Gene3D" id="1.10.357.10">
    <property type="entry name" value="Tetracycline Repressor, domain 2"/>
    <property type="match status" value="1"/>
</dbReference>
<dbReference type="AlphaFoldDB" id="A0A212THW5"/>
<reference evidence="4 5" key="1">
    <citation type="submission" date="2017-06" db="EMBL/GenBank/DDBJ databases">
        <authorList>
            <person name="Kim H.J."/>
            <person name="Triplett B.A."/>
        </authorList>
    </citation>
    <scope>NUCLEOTIDE SEQUENCE [LARGE SCALE GENOMIC DNA]</scope>
    <source>
        <strain evidence="4 5">DSM 22179</strain>
    </source>
</reference>
<dbReference type="PROSITE" id="PS50977">
    <property type="entry name" value="HTH_TETR_2"/>
    <property type="match status" value="1"/>
</dbReference>
<gene>
    <name evidence="4" type="ORF">SAMN05445756_1363</name>
</gene>
<sequence length="167" mass="18034">MATKPDILDAALDVLRAGDPLTIDAVARVAGLTKPGVVHHFSTKEGLALAVLDHLLEQWEAELTARAGADADSTARLRAYVEYALLGDMDPADLALLADPRLRDKLSARWADRMAVWFGESTEPHVAAVRLIADGAWIDRCLGMLRLDEPQRTAVVDVALSLVAKDS</sequence>
<dbReference type="SUPFAM" id="SSF48498">
    <property type="entry name" value="Tetracyclin repressor-like, C-terminal domain"/>
    <property type="match status" value="1"/>
</dbReference>
<dbReference type="InterPro" id="IPR009057">
    <property type="entry name" value="Homeodomain-like_sf"/>
</dbReference>
<evidence type="ECO:0000313" key="4">
    <source>
        <dbReference type="EMBL" id="SNC65565.1"/>
    </source>
</evidence>
<dbReference type="InterPro" id="IPR041479">
    <property type="entry name" value="TetR_CgmR_C"/>
</dbReference>
<dbReference type="OrthoDB" id="9806334at2"/>
<dbReference type="InterPro" id="IPR050109">
    <property type="entry name" value="HTH-type_TetR-like_transc_reg"/>
</dbReference>
<proteinExistence type="predicted"/>
<keyword evidence="5" id="KW-1185">Reference proteome</keyword>
<dbReference type="SUPFAM" id="SSF46689">
    <property type="entry name" value="Homeodomain-like"/>
    <property type="match status" value="1"/>
</dbReference>
<dbReference type="GO" id="GO:0000976">
    <property type="term" value="F:transcription cis-regulatory region binding"/>
    <property type="evidence" value="ECO:0007669"/>
    <property type="project" value="TreeGrafter"/>
</dbReference>
<dbReference type="EMBL" id="FYEZ01000001">
    <property type="protein sequence ID" value="SNC65565.1"/>
    <property type="molecule type" value="Genomic_DNA"/>
</dbReference>
<evidence type="ECO:0000259" key="3">
    <source>
        <dbReference type="PROSITE" id="PS50977"/>
    </source>
</evidence>
<keyword evidence="1 2" id="KW-0238">DNA-binding</keyword>
<dbReference type="Pfam" id="PF00440">
    <property type="entry name" value="TetR_N"/>
    <property type="match status" value="1"/>
</dbReference>
<evidence type="ECO:0000256" key="1">
    <source>
        <dbReference type="ARBA" id="ARBA00023125"/>
    </source>
</evidence>
<name>A0A212THW5_9MICO</name>
<organism evidence="4 5">
    <name type="scientific">Kytococcus aerolatus</name>
    <dbReference type="NCBI Taxonomy" id="592308"/>
    <lineage>
        <taxon>Bacteria</taxon>
        <taxon>Bacillati</taxon>
        <taxon>Actinomycetota</taxon>
        <taxon>Actinomycetes</taxon>
        <taxon>Micrococcales</taxon>
        <taxon>Kytococcaceae</taxon>
        <taxon>Kytococcus</taxon>
    </lineage>
</organism>
<dbReference type="InterPro" id="IPR036271">
    <property type="entry name" value="Tet_transcr_reg_TetR-rel_C_sf"/>
</dbReference>
<accession>A0A212THW5</accession>
<evidence type="ECO:0000256" key="2">
    <source>
        <dbReference type="PROSITE-ProRule" id="PRU00335"/>
    </source>
</evidence>
<protein>
    <submittedName>
        <fullName evidence="4">Transcriptional regulator, TetR family</fullName>
    </submittedName>
</protein>
<evidence type="ECO:0000313" key="5">
    <source>
        <dbReference type="Proteomes" id="UP000198122"/>
    </source>
</evidence>
<dbReference type="Pfam" id="PF17937">
    <property type="entry name" value="TetR_C_28"/>
    <property type="match status" value="1"/>
</dbReference>
<dbReference type="InterPro" id="IPR001647">
    <property type="entry name" value="HTH_TetR"/>
</dbReference>